<dbReference type="Pfam" id="PF21521">
    <property type="entry name" value="MYO6_lever"/>
    <property type="match status" value="1"/>
</dbReference>
<dbReference type="Proteomes" id="UP000015101">
    <property type="component" value="Unassembled WGS sequence"/>
</dbReference>
<dbReference type="GO" id="GO:0030139">
    <property type="term" value="C:endocytic vesicle"/>
    <property type="evidence" value="ECO:0000318"/>
    <property type="project" value="GO_Central"/>
</dbReference>
<dbReference type="EMBL" id="KB096457">
    <property type="protein sequence ID" value="ESO04701.1"/>
    <property type="molecule type" value="Genomic_DNA"/>
</dbReference>
<dbReference type="PRINTS" id="PR00193">
    <property type="entry name" value="MYOSINHEAVY"/>
</dbReference>
<dbReference type="FunFam" id="3.30.70.1590:FF:000002">
    <property type="entry name" value="unconventional myosin-VI isoform X1"/>
    <property type="match status" value="1"/>
</dbReference>
<organism evidence="16 17">
    <name type="scientific">Helobdella robusta</name>
    <name type="common">Californian leech</name>
    <dbReference type="NCBI Taxonomy" id="6412"/>
    <lineage>
        <taxon>Eukaryota</taxon>
        <taxon>Metazoa</taxon>
        <taxon>Spiralia</taxon>
        <taxon>Lophotrochozoa</taxon>
        <taxon>Annelida</taxon>
        <taxon>Clitellata</taxon>
        <taxon>Hirudinea</taxon>
        <taxon>Rhynchobdellida</taxon>
        <taxon>Glossiphoniidae</taxon>
        <taxon>Helobdella</taxon>
    </lineage>
</organism>
<evidence type="ECO:0000313" key="16">
    <source>
        <dbReference type="EnsemblMetazoa" id="HelroP99594"/>
    </source>
</evidence>
<proteinExistence type="inferred from homology"/>
<dbReference type="GO" id="GO:0007015">
    <property type="term" value="P:actin filament organization"/>
    <property type="evidence" value="ECO:0000318"/>
    <property type="project" value="GO_Central"/>
</dbReference>
<dbReference type="Gene3D" id="1.10.10.820">
    <property type="match status" value="1"/>
</dbReference>
<dbReference type="GO" id="GO:0006897">
    <property type="term" value="P:endocytosis"/>
    <property type="evidence" value="ECO:0000318"/>
    <property type="project" value="GO_Central"/>
</dbReference>
<evidence type="ECO:0000259" key="13">
    <source>
        <dbReference type="PROSITE" id="PS51456"/>
    </source>
</evidence>
<dbReference type="Pfam" id="PF00063">
    <property type="entry name" value="Myosin_head"/>
    <property type="match status" value="1"/>
</dbReference>
<dbReference type="InterPro" id="IPR036114">
    <property type="entry name" value="MYSc_Myo6"/>
</dbReference>
<dbReference type="InterPro" id="IPR027417">
    <property type="entry name" value="P-loop_NTPase"/>
</dbReference>
<evidence type="ECO:0000259" key="14">
    <source>
        <dbReference type="PROSITE" id="PS51844"/>
    </source>
</evidence>
<dbReference type="Gene3D" id="3.40.850.10">
    <property type="entry name" value="Kinesin motor domain"/>
    <property type="match status" value="1"/>
</dbReference>
<dbReference type="InterPro" id="IPR004009">
    <property type="entry name" value="SH3_Myosin"/>
</dbReference>
<dbReference type="GO" id="GO:0005524">
    <property type="term" value="F:ATP binding"/>
    <property type="evidence" value="ECO:0007669"/>
    <property type="project" value="UniProtKB-UniRule"/>
</dbReference>
<feature type="region of interest" description="Actin-binding" evidence="11">
    <location>
        <begin position="681"/>
        <end position="703"/>
    </location>
</feature>
<dbReference type="SMART" id="SM00242">
    <property type="entry name" value="MYSc"/>
    <property type="match status" value="1"/>
</dbReference>
<sequence>MDGGRKVWVPDPTDGFKLGIIKDINSEWVSVELTSGSSSSSFSPSHKNEVKVNYNEVYPSEEYENKDVEDNCALMYLNEATLLNNVRVRYLKDSIYTYVANILIALNPYKGLNNLYDKSSIESYQGKSLGTRPPHVFAIADKAYRDMKHFKESQSIVVSGESGAGKTESTKYILKYLTESWGSKAGPIEQRIVESNPLLEAFGNAKTMRNNNSSRFGKFVEIHFDSKNQVCGGYISHYLLEKSRVCIQSSGERNYHIFYRLCAGAPASLRSMLKVENPDDFHYLRKGCTQFFCNDASERSLVDSQKSCNTKKQGTLRDITLNDVTDFNLTDSALSHMGISDRLKLEIYRVIAGVLHLGNVAFEDPPAEDTTGGCQVAPFSIPSLEVTSILLGCDKDELKAALTSRMMVTSFGGRRGSAILVPLKTNEAQNARDALAKSVYAKLFDYIVLAVNQSLPFSQSVSYIGLLDIAGFEYFQTNSFEQFCINYCNEKLQQFFNERILKEEQALYEKEDLKVKKIHYIDNQDCIDLIESRTNGIFSILDEENKLPKPLADHFTSEVHRLNKDHARLNIPRKSKLKAHREILDNEGFLIRHFAGAVCYETAQFIDKNNDALHYSLESLILNSKSVFLKSLYELKPDLSSSSSSSSLSSSSSSLPSGLSSSPSSGKLAFSSVGSKFQSQLSLLMEKLRSTGTSFIRCIKPNSKMAARCFEGTQILTQLQCSGMPSVLDLMHQGFPSRTPFSELYNMYKQFMPANIARLDPRLFCKALFKALGLQETDYKFGMTKIFFRPGKFAEFDQLIKSDKEHLDALIQKVQKWLIGMRWRRVQWTTWATIRVRNLIGERRKKFITIQSLVKMWRVKKEYAPRISCIRKIRSLYVQLDPMTQMTLQLKEGQEVARQKIAMLKSQMGDVIKKLQTSPTINQSELNSISEMLMGALEGVVGELKKLVEEQQMAEERERVRKMQEQISKEKEKREAEERGRQEEERRKMVEEKARRLKEEEEEKSRREEEMKRLHESTNTNYVIIVTRRPIRQQLQEQDRRDRELALRLAAEDSSQVEDLARWAGLPAKHSSVQKKPGSVTSSSTKPDFTQWKYADLRDTINTSCNLDLLESCREEVHRRLMVYHEWRLKNRASNKEERAPQSVMDIAQNPYLLEQFTSPVLLKEQRYFRIPFKRSNEPNGPSYPISGWWLAHFDGNWVARQMELHPGKAPVLLVAGADDIRMCELSLTQSGLVRRQGAEVTEAVFDEVWS</sequence>
<comment type="subcellular location">
    <subcellularLocation>
        <location evidence="1">Cytoplasm</location>
    </subcellularLocation>
</comment>
<evidence type="ECO:0000313" key="15">
    <source>
        <dbReference type="EMBL" id="ESO04701.1"/>
    </source>
</evidence>
<feature type="binding site" evidence="11">
    <location>
        <begin position="160"/>
        <end position="167"/>
    </location>
    <ligand>
        <name>ATP</name>
        <dbReference type="ChEBI" id="CHEBI:30616"/>
    </ligand>
</feature>
<dbReference type="InterPro" id="IPR049016">
    <property type="entry name" value="MYO6_lever"/>
</dbReference>
<dbReference type="PANTHER" id="PTHR13140">
    <property type="entry name" value="MYOSIN"/>
    <property type="match status" value="1"/>
</dbReference>
<feature type="region of interest" description="Disordered" evidence="12">
    <location>
        <begin position="639"/>
        <end position="662"/>
    </location>
</feature>
<dbReference type="FunFam" id="1.20.58.530:FF:000006">
    <property type="entry name" value="Putative unconventional myosin-VI"/>
    <property type="match status" value="1"/>
</dbReference>
<evidence type="ECO:0000256" key="7">
    <source>
        <dbReference type="ARBA" id="ARBA00022860"/>
    </source>
</evidence>
<dbReference type="CTD" id="20217835"/>
<gene>
    <name evidence="16" type="primary">20217835</name>
    <name evidence="15" type="ORF">HELRODRAFT_99594</name>
</gene>
<name>T1G9T9_HELRO</name>
<reference evidence="17" key="1">
    <citation type="submission" date="2012-12" db="EMBL/GenBank/DDBJ databases">
        <authorList>
            <person name="Hellsten U."/>
            <person name="Grimwood J."/>
            <person name="Chapman J.A."/>
            <person name="Shapiro H."/>
            <person name="Aerts A."/>
            <person name="Otillar R.P."/>
            <person name="Terry A.Y."/>
            <person name="Boore J.L."/>
            <person name="Simakov O."/>
            <person name="Marletaz F."/>
            <person name="Cho S.-J."/>
            <person name="Edsinger-Gonzales E."/>
            <person name="Havlak P."/>
            <person name="Kuo D.-H."/>
            <person name="Larsson T."/>
            <person name="Lv J."/>
            <person name="Arendt D."/>
            <person name="Savage R."/>
            <person name="Osoegawa K."/>
            <person name="de Jong P."/>
            <person name="Lindberg D.R."/>
            <person name="Seaver E.C."/>
            <person name="Weisblat D.A."/>
            <person name="Putnam N.H."/>
            <person name="Grigoriev I.V."/>
            <person name="Rokhsar D.S."/>
        </authorList>
    </citation>
    <scope>NUCLEOTIDE SEQUENCE</scope>
</reference>
<dbReference type="GO" id="GO:0005737">
    <property type="term" value="C:cytoplasm"/>
    <property type="evidence" value="ECO:0000318"/>
    <property type="project" value="GO_Central"/>
</dbReference>
<dbReference type="EMBL" id="AMQM01004186">
    <property type="status" value="NOT_ANNOTATED_CDS"/>
    <property type="molecule type" value="Genomic_DNA"/>
</dbReference>
<feature type="domain" description="Myosin N-terminal SH3-like" evidence="14">
    <location>
        <begin position="2"/>
        <end position="62"/>
    </location>
</feature>
<dbReference type="Gene3D" id="1.20.120.720">
    <property type="entry name" value="Myosin VI head, motor domain, U50 subdomain"/>
    <property type="match status" value="1"/>
</dbReference>
<dbReference type="Gene3D" id="6.10.220.10">
    <property type="match status" value="1"/>
</dbReference>
<dbReference type="Gene3D" id="1.20.58.530">
    <property type="match status" value="1"/>
</dbReference>
<keyword evidence="5 11" id="KW-0547">Nucleotide-binding</keyword>
<keyword evidence="3" id="KW-0963">Cytoplasm</keyword>
<evidence type="ECO:0000313" key="17">
    <source>
        <dbReference type="Proteomes" id="UP000015101"/>
    </source>
</evidence>
<dbReference type="Gene3D" id="2.30.30.360">
    <property type="entry name" value="Myosin S1 fragment, N-terminal"/>
    <property type="match status" value="1"/>
</dbReference>
<dbReference type="OrthoDB" id="10055605at2759"/>
<evidence type="ECO:0000256" key="5">
    <source>
        <dbReference type="ARBA" id="ARBA00022741"/>
    </source>
</evidence>
<dbReference type="eggNOG" id="KOG0163">
    <property type="taxonomic scope" value="Eukaryota"/>
</dbReference>
<dbReference type="STRING" id="6412.T1G9T9"/>
<dbReference type="Pfam" id="PF16521">
    <property type="entry name" value="Myosin-VI_CBD"/>
    <property type="match status" value="1"/>
</dbReference>
<dbReference type="FunFam" id="1.10.10.820:FF:000001">
    <property type="entry name" value="Myosin heavy chain"/>
    <property type="match status" value="1"/>
</dbReference>
<accession>T1G9T9</accession>
<dbReference type="CDD" id="cd01382">
    <property type="entry name" value="MYSc_Myo6"/>
    <property type="match status" value="1"/>
</dbReference>
<evidence type="ECO:0000256" key="2">
    <source>
        <dbReference type="ARBA" id="ARBA00008314"/>
    </source>
</evidence>
<comment type="similarity">
    <text evidence="2 11">Belongs to the TRAFAC class myosin-kinesin ATPase superfamily. Myosin family.</text>
</comment>
<dbReference type="GO" id="GO:0005886">
    <property type="term" value="C:plasma membrane"/>
    <property type="evidence" value="ECO:0000318"/>
    <property type="project" value="GO_Central"/>
</dbReference>
<evidence type="ECO:0000256" key="12">
    <source>
        <dbReference type="SAM" id="MobiDB-lite"/>
    </source>
</evidence>
<dbReference type="FunFam" id="3.40.850.10:FF:000018">
    <property type="entry name" value="unconventional myosin-VI isoform X1"/>
    <property type="match status" value="1"/>
</dbReference>
<dbReference type="Pfam" id="PF02736">
    <property type="entry name" value="Myosin_N"/>
    <property type="match status" value="1"/>
</dbReference>
<keyword evidence="7" id="KW-0112">Calmodulin-binding</keyword>
<dbReference type="InterPro" id="IPR036961">
    <property type="entry name" value="Kinesin_motor_dom_sf"/>
</dbReference>
<dbReference type="EnsemblMetazoa" id="HelroT99594">
    <property type="protein sequence ID" value="HelroP99594"/>
    <property type="gene ID" value="HelroG99594"/>
</dbReference>
<keyword evidence="8 11" id="KW-0518">Myosin</keyword>
<dbReference type="KEGG" id="hro:HELRODRAFT_99594"/>
<dbReference type="PANTHER" id="PTHR13140:SF745">
    <property type="entry name" value="UNCONVENTIONAL MYOSIN-VI"/>
    <property type="match status" value="1"/>
</dbReference>
<keyword evidence="9 11" id="KW-0505">Motor protein</keyword>
<keyword evidence="4" id="KW-0597">Phosphoprotein</keyword>
<dbReference type="InterPro" id="IPR008989">
    <property type="entry name" value="Myosin_S1_N"/>
</dbReference>
<evidence type="ECO:0000256" key="9">
    <source>
        <dbReference type="ARBA" id="ARBA00023175"/>
    </source>
</evidence>
<evidence type="ECO:0000256" key="4">
    <source>
        <dbReference type="ARBA" id="ARBA00022553"/>
    </source>
</evidence>
<reference evidence="16" key="3">
    <citation type="submission" date="2015-06" db="UniProtKB">
        <authorList>
            <consortium name="EnsemblMetazoa"/>
        </authorList>
    </citation>
    <scope>IDENTIFICATION</scope>
</reference>
<dbReference type="GO" id="GO:0005516">
    <property type="term" value="F:calmodulin binding"/>
    <property type="evidence" value="ECO:0007669"/>
    <property type="project" value="UniProtKB-KW"/>
</dbReference>
<dbReference type="GO" id="GO:0000146">
    <property type="term" value="F:microfilament motor activity"/>
    <property type="evidence" value="ECO:0000318"/>
    <property type="project" value="GO_Central"/>
</dbReference>
<dbReference type="HOGENOM" id="CLU_000192_7_2_1"/>
<dbReference type="CDD" id="cd21958">
    <property type="entry name" value="MyUb_Myo6"/>
    <property type="match status" value="1"/>
</dbReference>
<feature type="domain" description="Myosin motor" evidence="13">
    <location>
        <begin position="66"/>
        <end position="801"/>
    </location>
</feature>
<dbReference type="RefSeq" id="XP_009017280.1">
    <property type="nucleotide sequence ID" value="XM_009019032.1"/>
</dbReference>
<keyword evidence="10 11" id="KW-0009">Actin-binding</keyword>
<dbReference type="AlphaFoldDB" id="T1G9T9"/>
<evidence type="ECO:0000256" key="3">
    <source>
        <dbReference type="ARBA" id="ARBA00022490"/>
    </source>
</evidence>
<keyword evidence="17" id="KW-1185">Reference proteome</keyword>
<protein>
    <submittedName>
        <fullName evidence="15 16">Uncharacterized protein</fullName>
    </submittedName>
</protein>
<evidence type="ECO:0000256" key="11">
    <source>
        <dbReference type="PROSITE-ProRule" id="PRU00782"/>
    </source>
</evidence>
<dbReference type="GO" id="GO:0015629">
    <property type="term" value="C:actin cytoskeleton"/>
    <property type="evidence" value="ECO:0000318"/>
    <property type="project" value="GO_Central"/>
</dbReference>
<evidence type="ECO:0000256" key="8">
    <source>
        <dbReference type="ARBA" id="ARBA00023123"/>
    </source>
</evidence>
<dbReference type="Gene3D" id="3.30.70.1590">
    <property type="match status" value="1"/>
</dbReference>
<dbReference type="InterPro" id="IPR032412">
    <property type="entry name" value="Myosin-VI_CBD"/>
</dbReference>
<reference evidence="15 17" key="2">
    <citation type="journal article" date="2013" name="Nature">
        <title>Insights into bilaterian evolution from three spiralian genomes.</title>
        <authorList>
            <person name="Simakov O."/>
            <person name="Marletaz F."/>
            <person name="Cho S.J."/>
            <person name="Edsinger-Gonzales E."/>
            <person name="Havlak P."/>
            <person name="Hellsten U."/>
            <person name="Kuo D.H."/>
            <person name="Larsson T."/>
            <person name="Lv J."/>
            <person name="Arendt D."/>
            <person name="Savage R."/>
            <person name="Osoegawa K."/>
            <person name="de Jong P."/>
            <person name="Grimwood J."/>
            <person name="Chapman J.A."/>
            <person name="Shapiro H."/>
            <person name="Aerts A."/>
            <person name="Otillar R.P."/>
            <person name="Terry A.Y."/>
            <person name="Boore J.L."/>
            <person name="Grigoriev I.V."/>
            <person name="Lindberg D.R."/>
            <person name="Seaver E.C."/>
            <person name="Weisblat D.A."/>
            <person name="Putnam N.H."/>
            <person name="Rokhsar D.S."/>
        </authorList>
    </citation>
    <scope>NUCLEOTIDE SEQUENCE</scope>
</reference>
<evidence type="ECO:0000256" key="6">
    <source>
        <dbReference type="ARBA" id="ARBA00022840"/>
    </source>
</evidence>
<feature type="region of interest" description="Disordered" evidence="12">
    <location>
        <begin position="957"/>
        <end position="1015"/>
    </location>
</feature>
<dbReference type="InParanoid" id="T1G9T9"/>
<dbReference type="GeneID" id="20217835"/>
<dbReference type="FunCoup" id="T1G9T9">
    <property type="interactions" value="291"/>
</dbReference>
<keyword evidence="6 11" id="KW-0067">ATP-binding</keyword>
<dbReference type="PROSITE" id="PS51844">
    <property type="entry name" value="SH3_LIKE"/>
    <property type="match status" value="1"/>
</dbReference>
<dbReference type="InterPro" id="IPR001609">
    <property type="entry name" value="Myosin_head_motor_dom-like"/>
</dbReference>
<dbReference type="CDD" id="cd21759">
    <property type="entry name" value="CBD_MYO6-like"/>
    <property type="match status" value="1"/>
</dbReference>
<dbReference type="GO" id="GO:0030048">
    <property type="term" value="P:actin filament-based movement"/>
    <property type="evidence" value="ECO:0000318"/>
    <property type="project" value="GO_Central"/>
</dbReference>
<dbReference type="PROSITE" id="PS51456">
    <property type="entry name" value="MYOSIN_MOTOR"/>
    <property type="match status" value="1"/>
</dbReference>
<evidence type="ECO:0000256" key="10">
    <source>
        <dbReference type="ARBA" id="ARBA00023203"/>
    </source>
</evidence>
<evidence type="ECO:0000256" key="1">
    <source>
        <dbReference type="ARBA" id="ARBA00004496"/>
    </source>
</evidence>
<dbReference type="GO" id="GO:0051015">
    <property type="term" value="F:actin filament binding"/>
    <property type="evidence" value="ECO:0000318"/>
    <property type="project" value="GO_Central"/>
</dbReference>
<dbReference type="SUPFAM" id="SSF52540">
    <property type="entry name" value="P-loop containing nucleoside triphosphate hydrolases"/>
    <property type="match status" value="1"/>
</dbReference>
<dbReference type="GO" id="GO:0016459">
    <property type="term" value="C:myosin complex"/>
    <property type="evidence" value="ECO:0007669"/>
    <property type="project" value="UniProtKB-KW"/>
</dbReference>